<dbReference type="EMBL" id="BEXD01004096">
    <property type="protein sequence ID" value="GBC06769.1"/>
    <property type="molecule type" value="Genomic_DNA"/>
</dbReference>
<reference evidence="1 2" key="1">
    <citation type="submission" date="2017-11" db="EMBL/GenBank/DDBJ databases">
        <title>The genome of Rhizophagus clarus HR1 reveals common genetic basis of auxotrophy among arbuscular mycorrhizal fungi.</title>
        <authorList>
            <person name="Kobayashi Y."/>
        </authorList>
    </citation>
    <scope>NUCLEOTIDE SEQUENCE [LARGE SCALE GENOMIC DNA]</scope>
    <source>
        <strain evidence="1 2">HR1</strain>
    </source>
</reference>
<sequence length="529" mass="62269">MSCSKIFSGDLPELTYDIIKYLQDDFSTLHSCILVNRLWCRLAIPLLWENPSLIPTKNYNFIGIYLHNLNDDLKTKLNEYKIICNSLTSNTLFNYPRFLKYLNTMRIIYSIENWTKVAVKTLNPESSNPSSIYDFKRLVYMSLFKIFIDNEVNLHTFEIEIIDSYYGYFNGIFELILQNTNFICNIENLNLYINNSFIYNSDYIYNNDEFTLALVKSRILQIINLHRNPKKFLLSDHSHYNSSYQSLLLSKDYNCSNTLKTITLYDINFNDITNLTKIFEQLNVLESVHITYCYSLNSFVQQIINLTKPIKLKSLITDEIPQIVSLELLLQKSGNYLENFGLSIISYSMTSLLQQQFLELVIKYCKNINFLSLSGIASQVAYLMFKLIENIKHNLNYLSISMRDNDAEIECSSIILQNLGQTLPPKLEYLSLCLHIKKNDFEIFLKYSQDTFIKKLLIYNEEDQNIIPSLKKYITKKKRVKYLSIYNSFENKDLITLNDEVKEFSLYNIEVQNFYSLLINTYDFIKEID</sequence>
<dbReference type="Gene3D" id="3.80.10.10">
    <property type="entry name" value="Ribonuclease Inhibitor"/>
    <property type="match status" value="1"/>
</dbReference>
<organism evidence="1 2">
    <name type="scientific">Rhizophagus clarus</name>
    <dbReference type="NCBI Taxonomy" id="94130"/>
    <lineage>
        <taxon>Eukaryota</taxon>
        <taxon>Fungi</taxon>
        <taxon>Fungi incertae sedis</taxon>
        <taxon>Mucoromycota</taxon>
        <taxon>Glomeromycotina</taxon>
        <taxon>Glomeromycetes</taxon>
        <taxon>Glomerales</taxon>
        <taxon>Glomeraceae</taxon>
        <taxon>Rhizophagus</taxon>
    </lineage>
</organism>
<comment type="caution">
    <text evidence="1">The sequence shown here is derived from an EMBL/GenBank/DDBJ whole genome shotgun (WGS) entry which is preliminary data.</text>
</comment>
<name>A0A2Z6SKE7_9GLOM</name>
<evidence type="ECO:0000313" key="2">
    <source>
        <dbReference type="Proteomes" id="UP000247702"/>
    </source>
</evidence>
<accession>A0A2Z6SKE7</accession>
<dbReference type="AlphaFoldDB" id="A0A2Z6SKE7"/>
<gene>
    <name evidence="1" type="ORF">RclHR1_07020012</name>
</gene>
<dbReference type="Proteomes" id="UP000247702">
    <property type="component" value="Unassembled WGS sequence"/>
</dbReference>
<proteinExistence type="predicted"/>
<keyword evidence="2" id="KW-1185">Reference proteome</keyword>
<dbReference type="STRING" id="94130.A0A2Z6SKE7"/>
<evidence type="ECO:0000313" key="1">
    <source>
        <dbReference type="EMBL" id="GBC06769.1"/>
    </source>
</evidence>
<evidence type="ECO:0008006" key="3">
    <source>
        <dbReference type="Google" id="ProtNLM"/>
    </source>
</evidence>
<dbReference type="InterPro" id="IPR032675">
    <property type="entry name" value="LRR_dom_sf"/>
</dbReference>
<protein>
    <recommendedName>
        <fullName evidence="3">F-box domain-containing protein</fullName>
    </recommendedName>
</protein>